<sequence>MSTWAVSRTSQPSSRAKEKKKHECLPVRKLVEFSLNLPQARKTRKSPLRAPSCGLRASANLRQTTTSNYTTKLRKPNAARKAKKATRSRSDDVNKQSTKKKEGVSKDVFNKTRYSAKYSSGELLCNTRNPWGTINQKESVDATAWPATVAVAVL</sequence>
<feature type="region of interest" description="Disordered" evidence="1">
    <location>
        <begin position="35"/>
        <end position="105"/>
    </location>
</feature>
<proteinExistence type="predicted"/>
<dbReference type="AlphaFoldDB" id="A0A9N7YH90"/>
<keyword evidence="3" id="KW-1185">Reference proteome</keyword>
<comment type="caution">
    <text evidence="2">The sequence shown here is derived from an EMBL/GenBank/DDBJ whole genome shotgun (WGS) entry which is preliminary data.</text>
</comment>
<evidence type="ECO:0000256" key="1">
    <source>
        <dbReference type="SAM" id="MobiDB-lite"/>
    </source>
</evidence>
<feature type="region of interest" description="Disordered" evidence="1">
    <location>
        <begin position="1"/>
        <end position="23"/>
    </location>
</feature>
<feature type="compositionally biased region" description="Basic residues" evidence="1">
    <location>
        <begin position="72"/>
        <end position="87"/>
    </location>
</feature>
<reference evidence="2" key="1">
    <citation type="submission" date="2020-03" db="EMBL/GenBank/DDBJ databases">
        <authorList>
            <person name="Weist P."/>
        </authorList>
    </citation>
    <scope>NUCLEOTIDE SEQUENCE</scope>
</reference>
<accession>A0A9N7YH90</accession>
<dbReference type="EMBL" id="CADEAL010000816">
    <property type="protein sequence ID" value="CAB1425583.1"/>
    <property type="molecule type" value="Genomic_DNA"/>
</dbReference>
<organism evidence="2 3">
    <name type="scientific">Pleuronectes platessa</name>
    <name type="common">European plaice</name>
    <dbReference type="NCBI Taxonomy" id="8262"/>
    <lineage>
        <taxon>Eukaryota</taxon>
        <taxon>Metazoa</taxon>
        <taxon>Chordata</taxon>
        <taxon>Craniata</taxon>
        <taxon>Vertebrata</taxon>
        <taxon>Euteleostomi</taxon>
        <taxon>Actinopterygii</taxon>
        <taxon>Neopterygii</taxon>
        <taxon>Teleostei</taxon>
        <taxon>Neoteleostei</taxon>
        <taxon>Acanthomorphata</taxon>
        <taxon>Carangaria</taxon>
        <taxon>Pleuronectiformes</taxon>
        <taxon>Pleuronectoidei</taxon>
        <taxon>Pleuronectidae</taxon>
        <taxon>Pleuronectes</taxon>
    </lineage>
</organism>
<evidence type="ECO:0000313" key="2">
    <source>
        <dbReference type="EMBL" id="CAB1425583.1"/>
    </source>
</evidence>
<feature type="compositionally biased region" description="Polar residues" evidence="1">
    <location>
        <begin position="1"/>
        <end position="14"/>
    </location>
</feature>
<dbReference type="Proteomes" id="UP001153269">
    <property type="component" value="Unassembled WGS sequence"/>
</dbReference>
<protein>
    <submittedName>
        <fullName evidence="2">Uncharacterized protein</fullName>
    </submittedName>
</protein>
<evidence type="ECO:0000313" key="3">
    <source>
        <dbReference type="Proteomes" id="UP001153269"/>
    </source>
</evidence>
<name>A0A9N7YH90_PLEPL</name>
<feature type="compositionally biased region" description="Polar residues" evidence="1">
    <location>
        <begin position="60"/>
        <end position="71"/>
    </location>
</feature>
<feature type="compositionally biased region" description="Basic and acidic residues" evidence="1">
    <location>
        <begin position="88"/>
        <end position="105"/>
    </location>
</feature>
<gene>
    <name evidence="2" type="ORF">PLEPLA_LOCUS13515</name>
</gene>